<dbReference type="InterPro" id="IPR036890">
    <property type="entry name" value="HATPase_C_sf"/>
</dbReference>
<dbReference type="GO" id="GO:0004673">
    <property type="term" value="F:protein histidine kinase activity"/>
    <property type="evidence" value="ECO:0007669"/>
    <property type="project" value="UniProtKB-EC"/>
</dbReference>
<evidence type="ECO:0000313" key="8">
    <source>
        <dbReference type="Proteomes" id="UP000318349"/>
    </source>
</evidence>
<dbReference type="Pfam" id="PF02518">
    <property type="entry name" value="HATPase_c"/>
    <property type="match status" value="1"/>
</dbReference>
<keyword evidence="3" id="KW-0808">Transferase</keyword>
<dbReference type="InterPro" id="IPR003594">
    <property type="entry name" value="HATPase_dom"/>
</dbReference>
<keyword evidence="5" id="KW-0902">Two-component regulatory system</keyword>
<dbReference type="InterPro" id="IPR005467">
    <property type="entry name" value="His_kinase_dom"/>
</dbReference>
<evidence type="ECO:0000259" key="6">
    <source>
        <dbReference type="PROSITE" id="PS50109"/>
    </source>
</evidence>
<dbReference type="InterPro" id="IPR050736">
    <property type="entry name" value="Sensor_HK_Regulatory"/>
</dbReference>
<evidence type="ECO:0000256" key="4">
    <source>
        <dbReference type="ARBA" id="ARBA00022777"/>
    </source>
</evidence>
<reference evidence="7 8" key="1">
    <citation type="submission" date="2019-07" db="EMBL/GenBank/DDBJ databases">
        <title>The pathways for chlorine oxyanion respiration interact through the shared metabolite chlorate.</title>
        <authorList>
            <person name="Barnum T.P."/>
            <person name="Cheng Y."/>
            <person name="Hill K.A."/>
            <person name="Lucas L.N."/>
            <person name="Carlson H.K."/>
            <person name="Coates J.D."/>
        </authorList>
    </citation>
    <scope>NUCLEOTIDE SEQUENCE [LARGE SCALE GENOMIC DNA]</scope>
    <source>
        <strain evidence="7 8">SFB-1</strain>
    </source>
</reference>
<dbReference type="Gene3D" id="3.30.565.10">
    <property type="entry name" value="Histidine kinase-like ATPase, C-terminal domain"/>
    <property type="match status" value="1"/>
</dbReference>
<keyword evidence="4" id="KW-0418">Kinase</keyword>
<dbReference type="SUPFAM" id="SSF55874">
    <property type="entry name" value="ATPase domain of HSP90 chaperone/DNA topoisomerase II/histidine kinase"/>
    <property type="match status" value="1"/>
</dbReference>
<sequence length="59" mass="6337">MGRLFERFYRADPARQHTSEGAGLGLAITHSIIVAHGGSIAAESHAGHTRFIITLPLAR</sequence>
<organism evidence="7 8">
    <name type="scientific">Denitromonas halophila</name>
    <dbReference type="NCBI Taxonomy" id="1629404"/>
    <lineage>
        <taxon>Bacteria</taxon>
        <taxon>Pseudomonadati</taxon>
        <taxon>Pseudomonadota</taxon>
        <taxon>Betaproteobacteria</taxon>
        <taxon>Rhodocyclales</taxon>
        <taxon>Zoogloeaceae</taxon>
        <taxon>Denitromonas</taxon>
    </lineage>
</organism>
<name>A0A557SCE3_9RHOO</name>
<accession>A0A557SCE3</accession>
<evidence type="ECO:0000256" key="2">
    <source>
        <dbReference type="ARBA" id="ARBA00012438"/>
    </source>
</evidence>
<gene>
    <name evidence="7" type="ORF">FHP89_14755</name>
</gene>
<comment type="caution">
    <text evidence="7">The sequence shown here is derived from an EMBL/GenBank/DDBJ whole genome shotgun (WGS) entry which is preliminary data.</text>
</comment>
<protein>
    <recommendedName>
        <fullName evidence="2">histidine kinase</fullName>
        <ecNumber evidence="2">2.7.13.3</ecNumber>
    </recommendedName>
</protein>
<comment type="catalytic activity">
    <reaction evidence="1">
        <text>ATP + protein L-histidine = ADP + protein N-phospho-L-histidine.</text>
        <dbReference type="EC" id="2.7.13.3"/>
    </reaction>
</comment>
<feature type="domain" description="Histidine kinase" evidence="6">
    <location>
        <begin position="1"/>
        <end position="59"/>
    </location>
</feature>
<dbReference type="EMBL" id="VMNI01000014">
    <property type="protein sequence ID" value="TVO75092.1"/>
    <property type="molecule type" value="Genomic_DNA"/>
</dbReference>
<evidence type="ECO:0000256" key="1">
    <source>
        <dbReference type="ARBA" id="ARBA00000085"/>
    </source>
</evidence>
<evidence type="ECO:0000256" key="5">
    <source>
        <dbReference type="ARBA" id="ARBA00023012"/>
    </source>
</evidence>
<dbReference type="GO" id="GO:0000160">
    <property type="term" value="P:phosphorelay signal transduction system"/>
    <property type="evidence" value="ECO:0007669"/>
    <property type="project" value="UniProtKB-KW"/>
</dbReference>
<evidence type="ECO:0000313" key="7">
    <source>
        <dbReference type="EMBL" id="TVO75092.1"/>
    </source>
</evidence>
<dbReference type="Proteomes" id="UP000318349">
    <property type="component" value="Unassembled WGS sequence"/>
</dbReference>
<dbReference type="InterPro" id="IPR004358">
    <property type="entry name" value="Sig_transdc_His_kin-like_C"/>
</dbReference>
<dbReference type="AlphaFoldDB" id="A0A557SCE3"/>
<dbReference type="PANTHER" id="PTHR43711">
    <property type="entry name" value="TWO-COMPONENT HISTIDINE KINASE"/>
    <property type="match status" value="1"/>
</dbReference>
<dbReference type="PANTHER" id="PTHR43711:SF1">
    <property type="entry name" value="HISTIDINE KINASE 1"/>
    <property type="match status" value="1"/>
</dbReference>
<dbReference type="PROSITE" id="PS50109">
    <property type="entry name" value="HIS_KIN"/>
    <property type="match status" value="1"/>
</dbReference>
<dbReference type="EC" id="2.7.13.3" evidence="2"/>
<dbReference type="PRINTS" id="PR00344">
    <property type="entry name" value="BCTRLSENSOR"/>
</dbReference>
<evidence type="ECO:0000256" key="3">
    <source>
        <dbReference type="ARBA" id="ARBA00022679"/>
    </source>
</evidence>
<proteinExistence type="predicted"/>